<dbReference type="Proteomes" id="UP000567293">
    <property type="component" value="Unassembled WGS sequence"/>
</dbReference>
<comment type="caution">
    <text evidence="8">The sequence shown here is derived from an EMBL/GenBank/DDBJ whole genome shotgun (WGS) entry which is preliminary data.</text>
</comment>
<sequence>LLTTTGIVIGIALALLLTRLLGNLLYRVSPRDPLAFAAAFAVMTLASLAACFLPAWRATRTDPMRALRAE</sequence>
<organism evidence="8 9">
    <name type="scientific">Candidatus Acidiferrum panamense</name>
    <dbReference type="NCBI Taxonomy" id="2741543"/>
    <lineage>
        <taxon>Bacteria</taxon>
        <taxon>Pseudomonadati</taxon>
        <taxon>Acidobacteriota</taxon>
        <taxon>Terriglobia</taxon>
        <taxon>Candidatus Acidiferrales</taxon>
        <taxon>Candidatus Acidiferrum</taxon>
    </lineage>
</organism>
<dbReference type="InterPro" id="IPR003838">
    <property type="entry name" value="ABC3_permease_C"/>
</dbReference>
<keyword evidence="4 6" id="KW-1133">Transmembrane helix</keyword>
<dbReference type="AlphaFoldDB" id="A0A7V8NRW1"/>
<evidence type="ECO:0000256" key="3">
    <source>
        <dbReference type="ARBA" id="ARBA00022692"/>
    </source>
</evidence>
<protein>
    <recommendedName>
        <fullName evidence="7">ABC3 transporter permease C-terminal domain-containing protein</fullName>
    </recommendedName>
</protein>
<keyword evidence="9" id="KW-1185">Reference proteome</keyword>
<evidence type="ECO:0000256" key="1">
    <source>
        <dbReference type="ARBA" id="ARBA00004651"/>
    </source>
</evidence>
<name>A0A7V8NRW1_9BACT</name>
<evidence type="ECO:0000256" key="2">
    <source>
        <dbReference type="ARBA" id="ARBA00022475"/>
    </source>
</evidence>
<evidence type="ECO:0000256" key="6">
    <source>
        <dbReference type="SAM" id="Phobius"/>
    </source>
</evidence>
<evidence type="ECO:0000259" key="7">
    <source>
        <dbReference type="Pfam" id="PF02687"/>
    </source>
</evidence>
<dbReference type="GO" id="GO:0005886">
    <property type="term" value="C:plasma membrane"/>
    <property type="evidence" value="ECO:0007669"/>
    <property type="project" value="UniProtKB-SubCell"/>
</dbReference>
<evidence type="ECO:0000313" key="9">
    <source>
        <dbReference type="Proteomes" id="UP000567293"/>
    </source>
</evidence>
<dbReference type="Pfam" id="PF02687">
    <property type="entry name" value="FtsX"/>
    <property type="match status" value="1"/>
</dbReference>
<evidence type="ECO:0000256" key="4">
    <source>
        <dbReference type="ARBA" id="ARBA00022989"/>
    </source>
</evidence>
<comment type="subcellular location">
    <subcellularLocation>
        <location evidence="1">Cell membrane</location>
        <topology evidence="1">Multi-pass membrane protein</topology>
    </subcellularLocation>
</comment>
<feature type="transmembrane region" description="Helical" evidence="6">
    <location>
        <begin position="33"/>
        <end position="56"/>
    </location>
</feature>
<evidence type="ECO:0000256" key="5">
    <source>
        <dbReference type="ARBA" id="ARBA00023136"/>
    </source>
</evidence>
<feature type="non-terminal residue" evidence="8">
    <location>
        <position position="1"/>
    </location>
</feature>
<feature type="transmembrane region" description="Helical" evidence="6">
    <location>
        <begin position="6"/>
        <end position="26"/>
    </location>
</feature>
<evidence type="ECO:0000313" key="8">
    <source>
        <dbReference type="EMBL" id="MBA0086271.1"/>
    </source>
</evidence>
<proteinExistence type="predicted"/>
<accession>A0A7V8NRW1</accession>
<keyword evidence="5 6" id="KW-0472">Membrane</keyword>
<feature type="domain" description="ABC3 transporter permease C-terminal" evidence="7">
    <location>
        <begin position="2"/>
        <end position="63"/>
    </location>
</feature>
<dbReference type="EMBL" id="JACDQQ010001428">
    <property type="protein sequence ID" value="MBA0086271.1"/>
    <property type="molecule type" value="Genomic_DNA"/>
</dbReference>
<gene>
    <name evidence="8" type="ORF">HRJ53_14905</name>
</gene>
<keyword evidence="3 6" id="KW-0812">Transmembrane</keyword>
<keyword evidence="2" id="KW-1003">Cell membrane</keyword>
<reference evidence="8" key="1">
    <citation type="submission" date="2020-06" db="EMBL/GenBank/DDBJ databases">
        <title>Legume-microbial interactions unlock mineral nutrients during tropical forest succession.</title>
        <authorList>
            <person name="Epihov D.Z."/>
        </authorList>
    </citation>
    <scope>NUCLEOTIDE SEQUENCE [LARGE SCALE GENOMIC DNA]</scope>
    <source>
        <strain evidence="8">Pan2503</strain>
    </source>
</reference>